<reference evidence="4" key="1">
    <citation type="submission" date="2019-01" db="EMBL/GenBank/DDBJ databases">
        <title>Anaerobic oxidation of ethane by archaea from a marine hydrocarbon seep.</title>
        <authorList>
            <person name="Musat F."/>
        </authorList>
    </citation>
    <scope>NUCLEOTIDE SEQUENCE [LARGE SCALE GENOMIC DNA]</scope>
</reference>
<sequence length="421" mass="46811">MFCFSGSGFIKHLLTCYCLPFSYRNFSLSSIFSNYSTTIKVITLPSVLFCLMSVIEDYFKKVQDQLSFDDFLKRVEEKREVMAGLCDDDTLCSMVLQELGVDSIKKISEITVDSGKVSIKAKVLSVSEVREFSRDKGNAGHVSNLIVGDETGSIRTVLWDDAADLVKTKEIQKDSNLNIFGSVRNGQNGLEIHVGRGGRIDLLNQDISAHVNKCQVADIGEGTASVNLTAKIIDAGNLRFFKRRDGSEGKVRTVTLGDQTGKINLTLWDESAETMLVEDEVIEITNAYSKKNNYTNNIELQLSRDSLINKTDDHVDYNEKITPISDIELDNTYSIQGFVSGIGEIREFTRRDGKTGQVANIHVSDDTGRVKATLWGDQANIIDEIDIGSEVTITSAMAKTGLNEEIELNLDWNSKIKILRK</sequence>
<protein>
    <submittedName>
        <fullName evidence="3">Replication factor A1</fullName>
    </submittedName>
</protein>
<dbReference type="InterPro" id="IPR004365">
    <property type="entry name" value="NA-bd_OB_tRNA"/>
</dbReference>
<evidence type="ECO:0000256" key="1">
    <source>
        <dbReference type="ARBA" id="ARBA00023125"/>
    </source>
</evidence>
<dbReference type="AlphaFoldDB" id="A0A8B3S2F8"/>
<dbReference type="Gene3D" id="2.40.50.140">
    <property type="entry name" value="Nucleic acid-binding proteins"/>
    <property type="match status" value="3"/>
</dbReference>
<comment type="caution">
    <text evidence="3">The sequence shown here is derived from an EMBL/GenBank/DDBJ whole genome shotgun (WGS) entry which is preliminary data.</text>
</comment>
<gene>
    <name evidence="3" type="ORF">AEth_01439</name>
</gene>
<name>A0A8B3S2F8_9EURY</name>
<dbReference type="Pfam" id="PF01336">
    <property type="entry name" value="tRNA_anti-codon"/>
    <property type="match status" value="1"/>
</dbReference>
<dbReference type="InterPro" id="IPR012340">
    <property type="entry name" value="NA-bd_OB-fold"/>
</dbReference>
<dbReference type="GO" id="GO:0000724">
    <property type="term" value="P:double-strand break repair via homologous recombination"/>
    <property type="evidence" value="ECO:0007669"/>
    <property type="project" value="TreeGrafter"/>
</dbReference>
<dbReference type="PANTHER" id="PTHR13356">
    <property type="entry name" value="OB FOLD NUCLEIC ACID BINDING PROTEIN-RELATED"/>
    <property type="match status" value="1"/>
</dbReference>
<dbReference type="Proteomes" id="UP000291831">
    <property type="component" value="Unassembled WGS sequence"/>
</dbReference>
<accession>A0A8B3S2F8</accession>
<feature type="domain" description="OB" evidence="2">
    <location>
        <begin position="117"/>
        <end position="194"/>
    </location>
</feature>
<keyword evidence="1" id="KW-0238">DNA-binding</keyword>
<evidence type="ECO:0000259" key="2">
    <source>
        <dbReference type="Pfam" id="PF01336"/>
    </source>
</evidence>
<dbReference type="CDD" id="cd04491">
    <property type="entry name" value="SoSSB_OBF"/>
    <property type="match status" value="3"/>
</dbReference>
<dbReference type="NCBIfam" id="NF012035">
    <property type="entry name" value="PRK15491.1"/>
    <property type="match status" value="1"/>
</dbReference>
<dbReference type="SUPFAM" id="SSF50249">
    <property type="entry name" value="Nucleic acid-binding proteins"/>
    <property type="match status" value="3"/>
</dbReference>
<proteinExistence type="predicted"/>
<dbReference type="EMBL" id="RPGO01000031">
    <property type="protein sequence ID" value="RZB29182.1"/>
    <property type="molecule type" value="Genomic_DNA"/>
</dbReference>
<dbReference type="PANTHER" id="PTHR13356:SF0">
    <property type="entry name" value="SOSS COMPLEX SUBUNIT B HOMOLOG"/>
    <property type="match status" value="1"/>
</dbReference>
<evidence type="ECO:0000313" key="3">
    <source>
        <dbReference type="EMBL" id="RZB29182.1"/>
    </source>
</evidence>
<dbReference type="GO" id="GO:0003677">
    <property type="term" value="F:DNA binding"/>
    <property type="evidence" value="ECO:0007669"/>
    <property type="project" value="UniProtKB-KW"/>
</dbReference>
<evidence type="ECO:0000313" key="4">
    <source>
        <dbReference type="Proteomes" id="UP000291831"/>
    </source>
</evidence>
<dbReference type="GO" id="GO:0010212">
    <property type="term" value="P:response to ionizing radiation"/>
    <property type="evidence" value="ECO:0007669"/>
    <property type="project" value="TreeGrafter"/>
</dbReference>
<dbReference type="InterPro" id="IPR051231">
    <property type="entry name" value="SOSS-B"/>
</dbReference>
<organism evidence="3 4">
    <name type="scientific">Candidatus Argoarchaeum ethanivorans</name>
    <dbReference type="NCBI Taxonomy" id="2608793"/>
    <lineage>
        <taxon>Archaea</taxon>
        <taxon>Methanobacteriati</taxon>
        <taxon>Methanobacteriota</taxon>
        <taxon>Stenosarchaea group</taxon>
        <taxon>Methanomicrobia</taxon>
        <taxon>Methanosarcinales</taxon>
        <taxon>Methanosarcinales incertae sedis</taxon>
        <taxon>GOM Arc I cluster</taxon>
        <taxon>Candidatus Argoarchaeum</taxon>
    </lineage>
</organism>